<protein>
    <recommendedName>
        <fullName evidence="3">DUF503 domain-containing protein</fullName>
    </recommendedName>
</protein>
<proteinExistence type="predicted"/>
<accession>A0A097ATB4</accession>
<sequence>MIVSYCKIYLRANWVHSLKEKRMIVRSIVGKVKSHYNVSISEIENQNLHKSIVIGFSVCGSDAVLTNKIVQEVVDYIEENTDAYIENIEMDTINV</sequence>
<dbReference type="InterPro" id="IPR007546">
    <property type="entry name" value="DUF503"/>
</dbReference>
<dbReference type="SUPFAM" id="SSF103007">
    <property type="entry name" value="Hypothetical protein TT1725"/>
    <property type="match status" value="1"/>
</dbReference>
<dbReference type="PANTHER" id="PTHR36441">
    <property type="entry name" value="HYPOTHETICAL CYTOSOLIC PROTEIN"/>
    <property type="match status" value="1"/>
</dbReference>
<dbReference type="EMBL" id="CP009170">
    <property type="protein sequence ID" value="AIS53048.1"/>
    <property type="molecule type" value="Genomic_DNA"/>
</dbReference>
<dbReference type="RefSeq" id="WP_049685690.1">
    <property type="nucleotide sequence ID" value="NZ_CP009170.1"/>
</dbReference>
<dbReference type="PANTHER" id="PTHR36441:SF1">
    <property type="entry name" value="DUF503 DOMAIN-CONTAINING PROTEIN"/>
    <property type="match status" value="1"/>
</dbReference>
<keyword evidence="2" id="KW-1185">Reference proteome</keyword>
<dbReference type="Gene3D" id="3.30.70.1120">
    <property type="entry name" value="TT1725-like"/>
    <property type="match status" value="1"/>
</dbReference>
<evidence type="ECO:0000313" key="1">
    <source>
        <dbReference type="EMBL" id="AIS53048.1"/>
    </source>
</evidence>
<dbReference type="OrthoDB" id="9809023at2"/>
<organism evidence="1 2">
    <name type="scientific">Thermoanaerobacter kivui</name>
    <name type="common">Acetogenium kivui</name>
    <dbReference type="NCBI Taxonomy" id="2325"/>
    <lineage>
        <taxon>Bacteria</taxon>
        <taxon>Bacillati</taxon>
        <taxon>Bacillota</taxon>
        <taxon>Clostridia</taxon>
        <taxon>Thermoanaerobacterales</taxon>
        <taxon>Thermoanaerobacteraceae</taxon>
        <taxon>Thermoanaerobacter</taxon>
    </lineage>
</organism>
<evidence type="ECO:0008006" key="3">
    <source>
        <dbReference type="Google" id="ProtNLM"/>
    </source>
</evidence>
<dbReference type="KEGG" id="tki:TKV_c19000"/>
<gene>
    <name evidence="1" type="ORF">TKV_c19000</name>
</gene>
<dbReference type="Pfam" id="PF04456">
    <property type="entry name" value="DUF503"/>
    <property type="match status" value="1"/>
</dbReference>
<dbReference type="eggNOG" id="COG1550">
    <property type="taxonomic scope" value="Bacteria"/>
</dbReference>
<dbReference type="STRING" id="2325.TKV_c19000"/>
<reference evidence="2" key="1">
    <citation type="journal article" date="2015" name="Genome Announc.">
        <title>Whole-Genome Sequences of 80 Environmental and Clinical Isolates of Burkholderia pseudomallei.</title>
        <authorList>
            <person name="Johnson S.L."/>
            <person name="Baker A.L."/>
            <person name="Chain P.S."/>
            <person name="Currie B.J."/>
            <person name="Daligault H.E."/>
            <person name="Davenport K.W."/>
            <person name="Davis C.B."/>
            <person name="Inglis T.J."/>
            <person name="Kaestli M."/>
            <person name="Koren S."/>
            <person name="Mayo M."/>
            <person name="Merritt A.J."/>
            <person name="Price E.P."/>
            <person name="Sarovich D.S."/>
            <person name="Warner J."/>
            <person name="Rosovitz M.J."/>
        </authorList>
    </citation>
    <scope>NUCLEOTIDE SEQUENCE [LARGE SCALE GENOMIC DNA]</scope>
    <source>
        <strain evidence="2">DSM 2030</strain>
    </source>
</reference>
<dbReference type="AlphaFoldDB" id="A0A097ATB4"/>
<evidence type="ECO:0000313" key="2">
    <source>
        <dbReference type="Proteomes" id="UP000029669"/>
    </source>
</evidence>
<dbReference type="HOGENOM" id="CLU_149981_2_1_9"/>
<name>A0A097ATB4_THEKI</name>
<dbReference type="Proteomes" id="UP000029669">
    <property type="component" value="Chromosome"/>
</dbReference>
<dbReference type="InterPro" id="IPR036746">
    <property type="entry name" value="TT1725-like_sf"/>
</dbReference>